<accession>A0ABP7ABJ1</accession>
<name>A0ABP7ABJ1_9MICO</name>
<organism evidence="3 4">
    <name type="scientific">Microbacterium awajiense</name>
    <dbReference type="NCBI Taxonomy" id="415214"/>
    <lineage>
        <taxon>Bacteria</taxon>
        <taxon>Bacillati</taxon>
        <taxon>Actinomycetota</taxon>
        <taxon>Actinomycetes</taxon>
        <taxon>Micrococcales</taxon>
        <taxon>Microbacteriaceae</taxon>
        <taxon>Microbacterium</taxon>
    </lineage>
</organism>
<comment type="caution">
    <text evidence="3">The sequence shown here is derived from an EMBL/GenBank/DDBJ whole genome shotgun (WGS) entry which is preliminary data.</text>
</comment>
<keyword evidence="2" id="KW-1133">Transmembrane helix</keyword>
<keyword evidence="2" id="KW-0812">Transmembrane</keyword>
<evidence type="ECO:0000256" key="2">
    <source>
        <dbReference type="SAM" id="Phobius"/>
    </source>
</evidence>
<keyword evidence="2" id="KW-0472">Membrane</keyword>
<keyword evidence="4" id="KW-1185">Reference proteome</keyword>
<reference evidence="4" key="1">
    <citation type="journal article" date="2019" name="Int. J. Syst. Evol. Microbiol.">
        <title>The Global Catalogue of Microorganisms (GCM) 10K type strain sequencing project: providing services to taxonomists for standard genome sequencing and annotation.</title>
        <authorList>
            <consortium name="The Broad Institute Genomics Platform"/>
            <consortium name="The Broad Institute Genome Sequencing Center for Infectious Disease"/>
            <person name="Wu L."/>
            <person name="Ma J."/>
        </authorList>
    </citation>
    <scope>NUCLEOTIDE SEQUENCE [LARGE SCALE GENOMIC DNA]</scope>
    <source>
        <strain evidence="4">JCM 16544</strain>
    </source>
</reference>
<feature type="region of interest" description="Disordered" evidence="1">
    <location>
        <begin position="64"/>
        <end position="107"/>
    </location>
</feature>
<gene>
    <name evidence="3" type="ORF">GCM10022200_09050</name>
</gene>
<evidence type="ECO:0000313" key="3">
    <source>
        <dbReference type="EMBL" id="GAA3628683.1"/>
    </source>
</evidence>
<proteinExistence type="predicted"/>
<dbReference type="EMBL" id="BAAAYU010000001">
    <property type="protein sequence ID" value="GAA3628683.1"/>
    <property type="molecule type" value="Genomic_DNA"/>
</dbReference>
<sequence>MHDALAAIAWAADAPAPTPTPAVDPNLVTPGPWGFAVIVFLALAVILLIGDMLRRIRRGRVRADIAEELDDEERAADGHAAEGEEGGRSPASDAADGDEAATPPRET</sequence>
<feature type="compositionally biased region" description="Basic and acidic residues" evidence="1">
    <location>
        <begin position="75"/>
        <end position="87"/>
    </location>
</feature>
<evidence type="ECO:0000256" key="1">
    <source>
        <dbReference type="SAM" id="MobiDB-lite"/>
    </source>
</evidence>
<protein>
    <submittedName>
        <fullName evidence="3">Uncharacterized protein</fullName>
    </submittedName>
</protein>
<dbReference type="Proteomes" id="UP001501697">
    <property type="component" value="Unassembled WGS sequence"/>
</dbReference>
<evidence type="ECO:0000313" key="4">
    <source>
        <dbReference type="Proteomes" id="UP001501697"/>
    </source>
</evidence>
<dbReference type="RefSeq" id="WP_344736700.1">
    <property type="nucleotide sequence ID" value="NZ_BAAAYU010000001.1"/>
</dbReference>
<feature type="transmembrane region" description="Helical" evidence="2">
    <location>
        <begin position="32"/>
        <end position="53"/>
    </location>
</feature>